<dbReference type="AlphaFoldDB" id="A0A0E9UTQ1"/>
<dbReference type="EMBL" id="GBXM01039441">
    <property type="protein sequence ID" value="JAH69136.1"/>
    <property type="molecule type" value="Transcribed_RNA"/>
</dbReference>
<reference evidence="1" key="2">
    <citation type="journal article" date="2015" name="Fish Shellfish Immunol.">
        <title>Early steps in the European eel (Anguilla anguilla)-Vibrio vulnificus interaction in the gills: Role of the RtxA13 toxin.</title>
        <authorList>
            <person name="Callol A."/>
            <person name="Pajuelo D."/>
            <person name="Ebbesson L."/>
            <person name="Teles M."/>
            <person name="MacKenzie S."/>
            <person name="Amaro C."/>
        </authorList>
    </citation>
    <scope>NUCLEOTIDE SEQUENCE</scope>
</reference>
<proteinExistence type="predicted"/>
<sequence>MCCRSSSQTYPGSLLTSVT</sequence>
<organism evidence="1">
    <name type="scientific">Anguilla anguilla</name>
    <name type="common">European freshwater eel</name>
    <name type="synonym">Muraena anguilla</name>
    <dbReference type="NCBI Taxonomy" id="7936"/>
    <lineage>
        <taxon>Eukaryota</taxon>
        <taxon>Metazoa</taxon>
        <taxon>Chordata</taxon>
        <taxon>Craniata</taxon>
        <taxon>Vertebrata</taxon>
        <taxon>Euteleostomi</taxon>
        <taxon>Actinopterygii</taxon>
        <taxon>Neopterygii</taxon>
        <taxon>Teleostei</taxon>
        <taxon>Anguilliformes</taxon>
        <taxon>Anguillidae</taxon>
        <taxon>Anguilla</taxon>
    </lineage>
</organism>
<protein>
    <submittedName>
        <fullName evidence="1">Uncharacterized protein</fullName>
    </submittedName>
</protein>
<name>A0A0E9UTQ1_ANGAN</name>
<reference evidence="1" key="1">
    <citation type="submission" date="2014-11" db="EMBL/GenBank/DDBJ databases">
        <authorList>
            <person name="Amaro Gonzalez C."/>
        </authorList>
    </citation>
    <scope>NUCLEOTIDE SEQUENCE</scope>
</reference>
<evidence type="ECO:0000313" key="1">
    <source>
        <dbReference type="EMBL" id="JAH69136.1"/>
    </source>
</evidence>
<accession>A0A0E9UTQ1</accession>